<evidence type="ECO:0000313" key="1">
    <source>
        <dbReference type="EMBL" id="RYO83096.1"/>
    </source>
</evidence>
<dbReference type="OrthoDB" id="4635302at2759"/>
<comment type="caution">
    <text evidence="1">The sequence shown here is derived from an EMBL/GenBank/DDBJ whole genome shotgun (WGS) entry which is preliminary data.</text>
</comment>
<proteinExistence type="predicted"/>
<dbReference type="Proteomes" id="UP000293360">
    <property type="component" value="Unassembled WGS sequence"/>
</dbReference>
<reference evidence="1 2" key="1">
    <citation type="submission" date="2018-06" db="EMBL/GenBank/DDBJ databases">
        <title>Complete Genomes of Monosporascus.</title>
        <authorList>
            <person name="Robinson A.J."/>
            <person name="Natvig D.O."/>
        </authorList>
    </citation>
    <scope>NUCLEOTIDE SEQUENCE [LARGE SCALE GENOMIC DNA]</scope>
    <source>
        <strain evidence="1 2">CBS 110550</strain>
    </source>
</reference>
<dbReference type="AlphaFoldDB" id="A0A4Q4SWV5"/>
<dbReference type="EMBL" id="QJNU01000912">
    <property type="protein sequence ID" value="RYO83096.1"/>
    <property type="molecule type" value="Genomic_DNA"/>
</dbReference>
<keyword evidence="2" id="KW-1185">Reference proteome</keyword>
<gene>
    <name evidence="1" type="ORF">DL764_009502</name>
</gene>
<name>A0A4Q4SWV5_9PEZI</name>
<protein>
    <submittedName>
        <fullName evidence="1">Uncharacterized protein</fullName>
    </submittedName>
</protein>
<accession>A0A4Q4SWV5</accession>
<evidence type="ECO:0000313" key="2">
    <source>
        <dbReference type="Proteomes" id="UP000293360"/>
    </source>
</evidence>
<organism evidence="1 2">
    <name type="scientific">Monosporascus ibericus</name>
    <dbReference type="NCBI Taxonomy" id="155417"/>
    <lineage>
        <taxon>Eukaryota</taxon>
        <taxon>Fungi</taxon>
        <taxon>Dikarya</taxon>
        <taxon>Ascomycota</taxon>
        <taxon>Pezizomycotina</taxon>
        <taxon>Sordariomycetes</taxon>
        <taxon>Xylariomycetidae</taxon>
        <taxon>Xylariales</taxon>
        <taxon>Xylariales incertae sedis</taxon>
        <taxon>Monosporascus</taxon>
    </lineage>
</organism>
<sequence>MLLVTGTLDEDESSGSETLNLLDFPLIATSADRALADAAMDNDLKCLISWCIAKKPAQQPSLESLHNLCQITLEGRTAAFYANDLTLGPHETDEQLWSFAQDMILEPPTEDDEIDIA</sequence>